<dbReference type="GO" id="GO:0043880">
    <property type="term" value="F:crotonyl-CoA reductase activity"/>
    <property type="evidence" value="ECO:0007669"/>
    <property type="project" value="InterPro"/>
</dbReference>
<protein>
    <submittedName>
        <fullName evidence="4">Crotonyl-CoA reductase</fullName>
    </submittedName>
</protein>
<dbReference type="Proteomes" id="UP000008703">
    <property type="component" value="Chromosome"/>
</dbReference>
<dbReference type="PANTHER" id="PTHR44154">
    <property type="entry name" value="QUINONE OXIDOREDUCTASE"/>
    <property type="match status" value="1"/>
</dbReference>
<dbReference type="SUPFAM" id="SSF51735">
    <property type="entry name" value="NAD(P)-binding Rossmann-fold domains"/>
    <property type="match status" value="1"/>
</dbReference>
<sequence length="481" mass="53231">MNEILDAILASDTAPEDFAALRIPESYRAVTVRKDEAEMFAGLTTREKDPRKSLHVDEVPVPELGPGEALVAVMASSVNYNSVWTSIFEPLPTFGFLERYGKLSPLAKRHDLPYHIIGSDLAGVVLRTGPGVNAWQPGAEVVAHCLSVELESSDGHNDTMLDPEQRIWGFETNFGGLAEIALVKSNQLMPKPKHLSWEEAAAPGLVNSTAYRQLVSRNGAGMKQGDNVLIWGASGGLGSYATQFALAGGANPICVVSSSQKAEICRRMGAEAIIDRTAEDYKFWKDDGTQDPREWKRFGKKIRELTGGEDVDIVFEHPGRETFGASVYVTRKGGTIVTCASTSGYTHEYDNRYLWMQLKRIIGSHFANYREAWEANRLIAKGKIHPTLSKTYRLEDTGQAAHDVHRNLHQGKVGVLCLAPEEGMGVRDQAMREQHIDGINLFRNDSSERTNKHSRDDSSARTNKHSRDDSSARTNKHSRDI</sequence>
<dbReference type="InterPro" id="IPR036291">
    <property type="entry name" value="NAD(P)-bd_dom_sf"/>
</dbReference>
<dbReference type="KEGG" id="svl:Strvi_2501"/>
<evidence type="ECO:0000256" key="1">
    <source>
        <dbReference type="ARBA" id="ARBA00022857"/>
    </source>
</evidence>
<organism evidence="4 5">
    <name type="scientific">Streptomyces violaceusniger (strain Tu 4113)</name>
    <dbReference type="NCBI Taxonomy" id="653045"/>
    <lineage>
        <taxon>Bacteria</taxon>
        <taxon>Bacillati</taxon>
        <taxon>Actinomycetota</taxon>
        <taxon>Actinomycetes</taxon>
        <taxon>Kitasatosporales</taxon>
        <taxon>Streptomycetaceae</taxon>
        <taxon>Streptomyces</taxon>
        <taxon>Streptomyces violaceusniger group</taxon>
    </lineage>
</organism>
<dbReference type="SUPFAM" id="SSF50129">
    <property type="entry name" value="GroES-like"/>
    <property type="match status" value="1"/>
</dbReference>
<dbReference type="NCBIfam" id="TIGR01751">
    <property type="entry name" value="crot-CoA-red"/>
    <property type="match status" value="1"/>
</dbReference>
<dbReference type="EMBL" id="CP002994">
    <property type="protein sequence ID" value="AEM82221.1"/>
    <property type="molecule type" value="Genomic_DNA"/>
</dbReference>
<reference evidence="4" key="1">
    <citation type="submission" date="2011-08" db="EMBL/GenBank/DDBJ databases">
        <title>Complete sequence of chromosome of Streptomyces violaceusniger Tu 4113.</title>
        <authorList>
            <consortium name="US DOE Joint Genome Institute"/>
            <person name="Lucas S."/>
            <person name="Han J."/>
            <person name="Lapidus A."/>
            <person name="Cheng J.-F."/>
            <person name="Goodwin L."/>
            <person name="Pitluck S."/>
            <person name="Peters L."/>
            <person name="Ivanova N."/>
            <person name="Daligault H."/>
            <person name="Detter J.C."/>
            <person name="Han C."/>
            <person name="Tapia R."/>
            <person name="Land M."/>
            <person name="Hauser L."/>
            <person name="Kyrpides N."/>
            <person name="Ivanova N."/>
            <person name="Pagani I."/>
            <person name="Hagen A."/>
            <person name="Katz L."/>
            <person name="Fiedler H.-P."/>
            <person name="Keasling J."/>
            <person name="Fortman J."/>
            <person name="Woyke T."/>
        </authorList>
    </citation>
    <scope>NUCLEOTIDE SEQUENCE [LARGE SCALE GENOMIC DNA]</scope>
    <source>
        <strain evidence="4">Tu 4113</strain>
    </source>
</reference>
<dbReference type="Gene3D" id="3.90.180.10">
    <property type="entry name" value="Medium-chain alcohol dehydrogenases, catalytic domain"/>
    <property type="match status" value="2"/>
</dbReference>
<dbReference type="InterPro" id="IPR010085">
    <property type="entry name" value="Crot_CoA_red"/>
</dbReference>
<dbReference type="RefSeq" id="WP_014055726.1">
    <property type="nucleotide sequence ID" value="NC_015957.1"/>
</dbReference>
<dbReference type="Pfam" id="PF08240">
    <property type="entry name" value="ADH_N"/>
    <property type="match status" value="1"/>
</dbReference>
<evidence type="ECO:0000313" key="5">
    <source>
        <dbReference type="Proteomes" id="UP000008703"/>
    </source>
</evidence>
<keyword evidence="5" id="KW-1185">Reference proteome</keyword>
<dbReference type="AlphaFoldDB" id="G2PCP3"/>
<dbReference type="PANTHER" id="PTHR44154:SF1">
    <property type="entry name" value="QUINONE OXIDOREDUCTASE"/>
    <property type="match status" value="1"/>
</dbReference>
<gene>
    <name evidence="4" type="ORF">Strvi_2501</name>
</gene>
<dbReference type="HOGENOM" id="CLU_026673_5_0_11"/>
<dbReference type="Pfam" id="PF00107">
    <property type="entry name" value="ADH_zinc_N"/>
    <property type="match status" value="1"/>
</dbReference>
<evidence type="ECO:0000313" key="4">
    <source>
        <dbReference type="EMBL" id="AEM82221.1"/>
    </source>
</evidence>
<dbReference type="InterPro" id="IPR011032">
    <property type="entry name" value="GroES-like_sf"/>
</dbReference>
<evidence type="ECO:0000259" key="3">
    <source>
        <dbReference type="SMART" id="SM00829"/>
    </source>
</evidence>
<dbReference type="InterPro" id="IPR013154">
    <property type="entry name" value="ADH-like_N"/>
</dbReference>
<keyword evidence="1" id="KW-0521">NADP</keyword>
<dbReference type="InterPro" id="IPR020843">
    <property type="entry name" value="ER"/>
</dbReference>
<accession>G2PCP3</accession>
<feature type="compositionally biased region" description="Basic and acidic residues" evidence="2">
    <location>
        <begin position="445"/>
        <end position="481"/>
    </location>
</feature>
<name>G2PCP3_STRV4</name>
<evidence type="ECO:0000256" key="2">
    <source>
        <dbReference type="SAM" id="MobiDB-lite"/>
    </source>
</evidence>
<dbReference type="InterPro" id="IPR013149">
    <property type="entry name" value="ADH-like_C"/>
</dbReference>
<feature type="region of interest" description="Disordered" evidence="2">
    <location>
        <begin position="441"/>
        <end position="481"/>
    </location>
</feature>
<dbReference type="eggNOG" id="COG0604">
    <property type="taxonomic scope" value="Bacteria"/>
</dbReference>
<dbReference type="InterPro" id="IPR051603">
    <property type="entry name" value="Zinc-ADH_QOR/CCCR"/>
</dbReference>
<dbReference type="SMART" id="SM00829">
    <property type="entry name" value="PKS_ER"/>
    <property type="match status" value="1"/>
</dbReference>
<feature type="domain" description="Enoyl reductase (ER)" evidence="3">
    <location>
        <begin position="49"/>
        <end position="415"/>
    </location>
</feature>
<proteinExistence type="predicted"/>